<dbReference type="EMBL" id="SHKY01000001">
    <property type="protein sequence ID" value="RZU50117.1"/>
    <property type="molecule type" value="Genomic_DNA"/>
</dbReference>
<dbReference type="SMART" id="SM00530">
    <property type="entry name" value="HTH_XRE"/>
    <property type="match status" value="1"/>
</dbReference>
<dbReference type="PROSITE" id="PS50943">
    <property type="entry name" value="HTH_CROC1"/>
    <property type="match status" value="1"/>
</dbReference>
<dbReference type="AlphaFoldDB" id="A0A4Q7ZH56"/>
<dbReference type="Proteomes" id="UP000292564">
    <property type="component" value="Unassembled WGS sequence"/>
</dbReference>
<dbReference type="InterPro" id="IPR010982">
    <property type="entry name" value="Lambda_DNA-bd_dom_sf"/>
</dbReference>
<dbReference type="SUPFAM" id="SSF48452">
    <property type="entry name" value="TPR-like"/>
    <property type="match status" value="1"/>
</dbReference>
<feature type="domain" description="HTH cro/C1-type" evidence="1">
    <location>
        <begin position="9"/>
        <end position="62"/>
    </location>
</feature>
<proteinExistence type="predicted"/>
<dbReference type="RefSeq" id="WP_423203029.1">
    <property type="nucleotide sequence ID" value="NZ_SHKY01000001.1"/>
</dbReference>
<evidence type="ECO:0000313" key="3">
    <source>
        <dbReference type="Proteomes" id="UP000292564"/>
    </source>
</evidence>
<evidence type="ECO:0000313" key="2">
    <source>
        <dbReference type="EMBL" id="RZU50117.1"/>
    </source>
</evidence>
<dbReference type="InterPro" id="IPR001387">
    <property type="entry name" value="Cro/C1-type_HTH"/>
</dbReference>
<dbReference type="Pfam" id="PF13560">
    <property type="entry name" value="HTH_31"/>
    <property type="match status" value="1"/>
</dbReference>
<dbReference type="CDD" id="cd00093">
    <property type="entry name" value="HTH_XRE"/>
    <property type="match status" value="1"/>
</dbReference>
<name>A0A4Q7ZH56_9ACTN</name>
<sequence>MLSEFAEMLRRLRTARGMSVRELAAMAHVGKSHVHDLETGRRGPTMRVARSLDQVLGAAGRLTAAMAAESEPTDAAEVEAVELARRVSASDLGSETLDRLEQAADELAMAYAATPPDQLLVRVHRHLGYVASLLDARKTLEQHRRLLVVGGWLALLRATVHVDLRQDPAAHAFLLTAEQFAGQAGHSEIAAWCLETRAWHVLTSGDFRTAVQLAQHAQAVAPRGGSALVQATAQEGRAWARLGDREQTRRTLDRVERMADSRPAPDHPEHHFQYDPGKARSYAATTLAWSGDPAAEGLAREVIAELEVAGGRPRRVATARLDLGLALVAADRPDEAATVAAEAIASGRIAPSSWWRAREVVGRVRLSGVREGRDLRDAYETFRPAQS</sequence>
<gene>
    <name evidence="2" type="ORF">EV385_1882</name>
</gene>
<evidence type="ECO:0000259" key="1">
    <source>
        <dbReference type="PROSITE" id="PS50943"/>
    </source>
</evidence>
<dbReference type="InterPro" id="IPR011990">
    <property type="entry name" value="TPR-like_helical_dom_sf"/>
</dbReference>
<dbReference type="SUPFAM" id="SSF47413">
    <property type="entry name" value="lambda repressor-like DNA-binding domains"/>
    <property type="match status" value="1"/>
</dbReference>
<dbReference type="GO" id="GO:0003677">
    <property type="term" value="F:DNA binding"/>
    <property type="evidence" value="ECO:0007669"/>
    <property type="project" value="InterPro"/>
</dbReference>
<organism evidence="2 3">
    <name type="scientific">Krasilnikovia cinnamomea</name>
    <dbReference type="NCBI Taxonomy" id="349313"/>
    <lineage>
        <taxon>Bacteria</taxon>
        <taxon>Bacillati</taxon>
        <taxon>Actinomycetota</taxon>
        <taxon>Actinomycetes</taxon>
        <taxon>Micromonosporales</taxon>
        <taxon>Micromonosporaceae</taxon>
        <taxon>Krasilnikovia</taxon>
    </lineage>
</organism>
<accession>A0A4Q7ZH56</accession>
<dbReference type="Gene3D" id="1.25.40.10">
    <property type="entry name" value="Tetratricopeptide repeat domain"/>
    <property type="match status" value="1"/>
</dbReference>
<reference evidence="2 3" key="1">
    <citation type="submission" date="2019-02" db="EMBL/GenBank/DDBJ databases">
        <title>Sequencing the genomes of 1000 actinobacteria strains.</title>
        <authorList>
            <person name="Klenk H.-P."/>
        </authorList>
    </citation>
    <scope>NUCLEOTIDE SEQUENCE [LARGE SCALE GENOMIC DNA]</scope>
    <source>
        <strain evidence="2 3">DSM 45162</strain>
    </source>
</reference>
<keyword evidence="3" id="KW-1185">Reference proteome</keyword>
<dbReference type="Gene3D" id="1.10.260.40">
    <property type="entry name" value="lambda repressor-like DNA-binding domains"/>
    <property type="match status" value="1"/>
</dbReference>
<protein>
    <submittedName>
        <fullName evidence="2">Transcriptional regulator with XRE-family HTH domain</fullName>
    </submittedName>
</protein>
<comment type="caution">
    <text evidence="2">The sequence shown here is derived from an EMBL/GenBank/DDBJ whole genome shotgun (WGS) entry which is preliminary data.</text>
</comment>